<dbReference type="SUPFAM" id="SSF48498">
    <property type="entry name" value="Tetracyclin repressor-like, C-terminal domain"/>
    <property type="match status" value="1"/>
</dbReference>
<evidence type="ECO:0000259" key="5">
    <source>
        <dbReference type="PROSITE" id="PS50977"/>
    </source>
</evidence>
<keyword evidence="7" id="KW-1185">Reference proteome</keyword>
<dbReference type="InterPro" id="IPR009057">
    <property type="entry name" value="Homeodomain-like_sf"/>
</dbReference>
<dbReference type="Pfam" id="PF00440">
    <property type="entry name" value="TetR_N"/>
    <property type="match status" value="1"/>
</dbReference>
<keyword evidence="2 4" id="KW-0238">DNA-binding</keyword>
<dbReference type="EMBL" id="BAAACX010000004">
    <property type="protein sequence ID" value="GAA0376952.1"/>
    <property type="molecule type" value="Genomic_DNA"/>
</dbReference>
<name>A0ABN0XYG7_9BACL</name>
<keyword evidence="1" id="KW-0805">Transcription regulation</keyword>
<dbReference type="Pfam" id="PF02909">
    <property type="entry name" value="TetR_C_1"/>
    <property type="match status" value="1"/>
</dbReference>
<dbReference type="RefSeq" id="WP_343857125.1">
    <property type="nucleotide sequence ID" value="NZ_BAAACX010000004.1"/>
</dbReference>
<dbReference type="PANTHER" id="PTHR30055:SF151">
    <property type="entry name" value="TRANSCRIPTIONAL REGULATORY PROTEIN"/>
    <property type="match status" value="1"/>
</dbReference>
<evidence type="ECO:0000313" key="7">
    <source>
        <dbReference type="Proteomes" id="UP001500340"/>
    </source>
</evidence>
<dbReference type="InterPro" id="IPR050109">
    <property type="entry name" value="HTH-type_TetR-like_transc_reg"/>
</dbReference>
<dbReference type="InterPro" id="IPR001647">
    <property type="entry name" value="HTH_TetR"/>
</dbReference>
<evidence type="ECO:0000256" key="2">
    <source>
        <dbReference type="ARBA" id="ARBA00023125"/>
    </source>
</evidence>
<protein>
    <submittedName>
        <fullName evidence="6">TetR/AcrR family transcriptional regulator</fullName>
    </submittedName>
</protein>
<accession>A0ABN0XYG7</accession>
<dbReference type="InterPro" id="IPR004111">
    <property type="entry name" value="Repressor_TetR_C"/>
</dbReference>
<sequence>MDNEKMDNLPPGIALSWGLVEPPKRGPKREMSIEKIVETAIAIADQEGLSAVSMSRIASTLGFTTMSLYRYVPSKDDLLLLMMDAACDIDIAEEAEQDMDWREKMRRFVRANINVIRKHPWYTDITITGVPMTPNNMEIADIGLRSTRDLPLNDYEKLSIVLLLSSYARSCGIIMNDLERTLKAGKSPGSFTGFDYSDALKKLVTPDRFPDLYPLVMSGVYTHEAEEANPIGDDFEFGLERILDGVEYYLSLKKGKERR</sequence>
<reference evidence="6 7" key="1">
    <citation type="journal article" date="2019" name="Int. J. Syst. Evol. Microbiol.">
        <title>The Global Catalogue of Microorganisms (GCM) 10K type strain sequencing project: providing services to taxonomists for standard genome sequencing and annotation.</title>
        <authorList>
            <consortium name="The Broad Institute Genomics Platform"/>
            <consortium name="The Broad Institute Genome Sequencing Center for Infectious Disease"/>
            <person name="Wu L."/>
            <person name="Ma J."/>
        </authorList>
    </citation>
    <scope>NUCLEOTIDE SEQUENCE [LARGE SCALE GENOMIC DNA]</scope>
    <source>
        <strain evidence="6 7">JCM 12774</strain>
    </source>
</reference>
<keyword evidence="3" id="KW-0804">Transcription</keyword>
<dbReference type="InterPro" id="IPR036271">
    <property type="entry name" value="Tet_transcr_reg_TetR-rel_C_sf"/>
</dbReference>
<dbReference type="Gene3D" id="1.10.357.10">
    <property type="entry name" value="Tetracycline Repressor, domain 2"/>
    <property type="match status" value="1"/>
</dbReference>
<evidence type="ECO:0000313" key="6">
    <source>
        <dbReference type="EMBL" id="GAA0376952.1"/>
    </source>
</evidence>
<dbReference type="Gene3D" id="1.10.10.60">
    <property type="entry name" value="Homeodomain-like"/>
    <property type="match status" value="1"/>
</dbReference>
<organism evidence="6 7">
    <name type="scientific">Paenibacillus motobuensis</name>
    <dbReference type="NCBI Taxonomy" id="295324"/>
    <lineage>
        <taxon>Bacteria</taxon>
        <taxon>Bacillati</taxon>
        <taxon>Bacillota</taxon>
        <taxon>Bacilli</taxon>
        <taxon>Bacillales</taxon>
        <taxon>Paenibacillaceae</taxon>
        <taxon>Paenibacillus</taxon>
    </lineage>
</organism>
<feature type="domain" description="HTH tetR-type" evidence="5">
    <location>
        <begin position="30"/>
        <end position="90"/>
    </location>
</feature>
<dbReference type="PANTHER" id="PTHR30055">
    <property type="entry name" value="HTH-TYPE TRANSCRIPTIONAL REGULATOR RUTR"/>
    <property type="match status" value="1"/>
</dbReference>
<feature type="DNA-binding region" description="H-T-H motif" evidence="4">
    <location>
        <begin position="53"/>
        <end position="72"/>
    </location>
</feature>
<proteinExistence type="predicted"/>
<dbReference type="PROSITE" id="PS50977">
    <property type="entry name" value="HTH_TETR_2"/>
    <property type="match status" value="1"/>
</dbReference>
<comment type="caution">
    <text evidence="6">The sequence shown here is derived from an EMBL/GenBank/DDBJ whole genome shotgun (WGS) entry which is preliminary data.</text>
</comment>
<dbReference type="SUPFAM" id="SSF46689">
    <property type="entry name" value="Homeodomain-like"/>
    <property type="match status" value="1"/>
</dbReference>
<evidence type="ECO:0000256" key="4">
    <source>
        <dbReference type="PROSITE-ProRule" id="PRU00335"/>
    </source>
</evidence>
<evidence type="ECO:0000256" key="1">
    <source>
        <dbReference type="ARBA" id="ARBA00023015"/>
    </source>
</evidence>
<gene>
    <name evidence="6" type="ORF">GCM10008933_05320</name>
</gene>
<dbReference type="Proteomes" id="UP001500340">
    <property type="component" value="Unassembled WGS sequence"/>
</dbReference>
<evidence type="ECO:0000256" key="3">
    <source>
        <dbReference type="ARBA" id="ARBA00023163"/>
    </source>
</evidence>